<feature type="chain" id="PRO_5016264927" evidence="1">
    <location>
        <begin position="26"/>
        <end position="74"/>
    </location>
</feature>
<dbReference type="RefSeq" id="WP_110264278.1">
    <property type="nucleotide sequence ID" value="NZ_CAKZQT010000004.1"/>
</dbReference>
<comment type="caution">
    <text evidence="3">The sequence shown here is derived from an EMBL/GenBank/DDBJ whole genome shotgun (WGS) entry which is preliminary data.</text>
</comment>
<evidence type="ECO:0000313" key="4">
    <source>
        <dbReference type="Proteomes" id="UP000248330"/>
    </source>
</evidence>
<dbReference type="Proteomes" id="UP000248330">
    <property type="component" value="Unassembled WGS sequence"/>
</dbReference>
<protein>
    <submittedName>
        <fullName evidence="3">Uncharacterized protein DUF4266</fullName>
    </submittedName>
</protein>
<dbReference type="InterPro" id="IPR025362">
    <property type="entry name" value="DUF4266"/>
</dbReference>
<feature type="signal peptide" evidence="1">
    <location>
        <begin position="1"/>
        <end position="25"/>
    </location>
</feature>
<dbReference type="AlphaFoldDB" id="A0A318EII2"/>
<keyword evidence="4" id="KW-1185">Reference proteome</keyword>
<dbReference type="EMBL" id="QICN01000002">
    <property type="protein sequence ID" value="PXV70629.1"/>
    <property type="molecule type" value="Genomic_DNA"/>
</dbReference>
<accession>A0A318EII2</accession>
<evidence type="ECO:0000313" key="3">
    <source>
        <dbReference type="EMBL" id="PXV70629.1"/>
    </source>
</evidence>
<dbReference type="Pfam" id="PF14086">
    <property type="entry name" value="DUF4266"/>
    <property type="match status" value="1"/>
</dbReference>
<gene>
    <name evidence="3" type="ORF">C8D93_102488</name>
</gene>
<evidence type="ECO:0000256" key="1">
    <source>
        <dbReference type="SAM" id="SignalP"/>
    </source>
</evidence>
<reference evidence="3 4" key="1">
    <citation type="submission" date="2018-04" db="EMBL/GenBank/DDBJ databases">
        <title>Genomic Encyclopedia of Type Strains, Phase IV (KMG-IV): sequencing the most valuable type-strain genomes for metagenomic binning, comparative biology and taxonomic classification.</title>
        <authorList>
            <person name="Goeker M."/>
        </authorList>
    </citation>
    <scope>NUCLEOTIDE SEQUENCE [LARGE SCALE GENOMIC DNA]</scope>
    <source>
        <strain evidence="3 4">DSM 104150</strain>
    </source>
</reference>
<evidence type="ECO:0000259" key="2">
    <source>
        <dbReference type="Pfam" id="PF14086"/>
    </source>
</evidence>
<organism evidence="3 4">
    <name type="scientific">Sinimarinibacterium flocculans</name>
    <dbReference type="NCBI Taxonomy" id="985250"/>
    <lineage>
        <taxon>Bacteria</taxon>
        <taxon>Pseudomonadati</taxon>
        <taxon>Pseudomonadota</taxon>
        <taxon>Gammaproteobacteria</taxon>
        <taxon>Nevskiales</taxon>
        <taxon>Nevskiaceae</taxon>
        <taxon>Sinimarinibacterium</taxon>
    </lineage>
</organism>
<feature type="domain" description="DUF4266" evidence="2">
    <location>
        <begin position="25"/>
        <end position="74"/>
    </location>
</feature>
<sequence>MTTGTILRALAAALALLTLSACVTVQPWQRGTLARDDMRPGGEPALAAFDDHTYFSKEASSGGRSFGGGGCGCN</sequence>
<proteinExistence type="predicted"/>
<dbReference type="OrthoDB" id="5574393at2"/>
<name>A0A318EII2_9GAMM</name>
<keyword evidence="1" id="KW-0732">Signal</keyword>